<dbReference type="AlphaFoldDB" id="A0A1E3HHW5"/>
<comment type="caution">
    <text evidence="1">The sequence shown here is derived from an EMBL/GenBank/DDBJ whole genome shotgun (WGS) entry which is preliminary data.</text>
</comment>
<dbReference type="EMBL" id="AWGJ01000009">
    <property type="protein sequence ID" value="ODN75924.1"/>
    <property type="molecule type" value="Genomic_DNA"/>
</dbReference>
<keyword evidence="2" id="KW-1185">Reference proteome</keyword>
<name>A0A1E3HHW5_9TREE</name>
<accession>A0A1E3HHW5</accession>
<proteinExistence type="predicted"/>
<evidence type="ECO:0000313" key="1">
    <source>
        <dbReference type="EMBL" id="ODN75924.1"/>
    </source>
</evidence>
<evidence type="ECO:0000313" key="2">
    <source>
        <dbReference type="Proteomes" id="UP000094065"/>
    </source>
</evidence>
<gene>
    <name evidence="1" type="ORF">L202_05909</name>
</gene>
<sequence>MSLGKTDVLGLATAEVAEVEVEAERLLGRSWKMCGRVGAETVTDGAILLAGSDVDSDKLLFDNRFFAFNFSNAELSPAKDLEVSSDNPSRLLLLKLNLGRGPGFETERFEGEVSDLRED</sequence>
<dbReference type="GeneID" id="30157218"/>
<dbReference type="Proteomes" id="UP000094065">
    <property type="component" value="Unassembled WGS sequence"/>
</dbReference>
<dbReference type="RefSeq" id="XP_018991455.1">
    <property type="nucleotide sequence ID" value="XM_019140304.1"/>
</dbReference>
<organism evidence="1 2">
    <name type="scientific">Cryptococcus amylolentus CBS 6039</name>
    <dbReference type="NCBI Taxonomy" id="1295533"/>
    <lineage>
        <taxon>Eukaryota</taxon>
        <taxon>Fungi</taxon>
        <taxon>Dikarya</taxon>
        <taxon>Basidiomycota</taxon>
        <taxon>Agaricomycotina</taxon>
        <taxon>Tremellomycetes</taxon>
        <taxon>Tremellales</taxon>
        <taxon>Cryptococcaceae</taxon>
        <taxon>Cryptococcus</taxon>
    </lineage>
</organism>
<protein>
    <submittedName>
        <fullName evidence="1">Uncharacterized protein</fullName>
    </submittedName>
</protein>
<reference evidence="1 2" key="1">
    <citation type="submission" date="2016-06" db="EMBL/GenBank/DDBJ databases">
        <title>Evolution of pathogenesis and genome organization in the Tremellales.</title>
        <authorList>
            <person name="Cuomo C."/>
            <person name="Litvintseva A."/>
            <person name="Heitman J."/>
            <person name="Chen Y."/>
            <person name="Sun S."/>
            <person name="Springer D."/>
            <person name="Dromer F."/>
            <person name="Young S."/>
            <person name="Zeng Q."/>
            <person name="Chapman S."/>
            <person name="Gujja S."/>
            <person name="Saif S."/>
            <person name="Birren B."/>
        </authorList>
    </citation>
    <scope>NUCLEOTIDE SEQUENCE [LARGE SCALE GENOMIC DNA]</scope>
    <source>
        <strain evidence="1 2">CBS 6039</strain>
    </source>
</reference>